<keyword evidence="1" id="KW-0812">Transmembrane</keyword>
<accession>A0A838CVP9</accession>
<feature type="transmembrane region" description="Helical" evidence="1">
    <location>
        <begin position="24"/>
        <end position="46"/>
    </location>
</feature>
<name>A0A838CVP9_9BACI</name>
<dbReference type="AlphaFoldDB" id="A0A838CVP9"/>
<proteinExistence type="predicted"/>
<evidence type="ECO:0000313" key="2">
    <source>
        <dbReference type="EMBL" id="MBA2175993.1"/>
    </source>
</evidence>
<dbReference type="Proteomes" id="UP000571017">
    <property type="component" value="Unassembled WGS sequence"/>
</dbReference>
<reference evidence="2 3" key="1">
    <citation type="journal article" date="2004" name="Extremophiles">
        <title>Halobacillus locisalis sp. nov., a halophilic bacterium isolated from a marine solar saltern of the Yellow Sea in Korea.</title>
        <authorList>
            <person name="Yoon J.H."/>
            <person name="Kang K.H."/>
            <person name="Oh T.K."/>
            <person name="Park Y.H."/>
        </authorList>
    </citation>
    <scope>NUCLEOTIDE SEQUENCE [LARGE SCALE GENOMIC DNA]</scope>
    <source>
        <strain evidence="2 3">KCTC 3788</strain>
    </source>
</reference>
<organism evidence="2 3">
    <name type="scientific">Halobacillus locisalis</name>
    <dbReference type="NCBI Taxonomy" id="220753"/>
    <lineage>
        <taxon>Bacteria</taxon>
        <taxon>Bacillati</taxon>
        <taxon>Bacillota</taxon>
        <taxon>Bacilli</taxon>
        <taxon>Bacillales</taxon>
        <taxon>Bacillaceae</taxon>
        <taxon>Halobacillus</taxon>
    </lineage>
</organism>
<sequence length="77" mass="8332">MRIVILFLLLGGLGISYYALFNQAFAANHMESLGIIFVSSIALAGFRTMKKGQKTEGSLYIGVSILLFSLVVIGLFS</sequence>
<gene>
    <name evidence="2" type="ORF">H0266_13940</name>
</gene>
<dbReference type="RefSeq" id="WP_181473040.1">
    <property type="nucleotide sequence ID" value="NZ_JACEFG010000003.1"/>
</dbReference>
<protein>
    <recommendedName>
        <fullName evidence="4">DUF3953 domain-containing protein</fullName>
    </recommendedName>
</protein>
<evidence type="ECO:0000256" key="1">
    <source>
        <dbReference type="SAM" id="Phobius"/>
    </source>
</evidence>
<keyword evidence="1" id="KW-0472">Membrane</keyword>
<evidence type="ECO:0000313" key="3">
    <source>
        <dbReference type="Proteomes" id="UP000571017"/>
    </source>
</evidence>
<keyword evidence="1" id="KW-1133">Transmembrane helix</keyword>
<keyword evidence="3" id="KW-1185">Reference proteome</keyword>
<feature type="transmembrane region" description="Helical" evidence="1">
    <location>
        <begin position="58"/>
        <end position="76"/>
    </location>
</feature>
<evidence type="ECO:0008006" key="4">
    <source>
        <dbReference type="Google" id="ProtNLM"/>
    </source>
</evidence>
<dbReference type="EMBL" id="JACEFG010000003">
    <property type="protein sequence ID" value="MBA2175993.1"/>
    <property type="molecule type" value="Genomic_DNA"/>
</dbReference>
<comment type="caution">
    <text evidence="2">The sequence shown here is derived from an EMBL/GenBank/DDBJ whole genome shotgun (WGS) entry which is preliminary data.</text>
</comment>